<sequence>MSDCQKEDLEVAQGFWRTPPSDPPPRLLWALNSVSRDSPSRVDFGFGYGLGYGRGFGYGLGGLGCYGRRGGYNC</sequence>
<dbReference type="AlphaFoldDB" id="A0A3M0KNF4"/>
<organism evidence="1 2">
    <name type="scientific">Hirundo rustica rustica</name>
    <dbReference type="NCBI Taxonomy" id="333673"/>
    <lineage>
        <taxon>Eukaryota</taxon>
        <taxon>Metazoa</taxon>
        <taxon>Chordata</taxon>
        <taxon>Craniata</taxon>
        <taxon>Vertebrata</taxon>
        <taxon>Euteleostomi</taxon>
        <taxon>Archelosauria</taxon>
        <taxon>Archosauria</taxon>
        <taxon>Dinosauria</taxon>
        <taxon>Saurischia</taxon>
        <taxon>Theropoda</taxon>
        <taxon>Coelurosauria</taxon>
        <taxon>Aves</taxon>
        <taxon>Neognathae</taxon>
        <taxon>Neoaves</taxon>
        <taxon>Telluraves</taxon>
        <taxon>Australaves</taxon>
        <taxon>Passeriformes</taxon>
        <taxon>Sylvioidea</taxon>
        <taxon>Hirundinidae</taxon>
        <taxon>Hirundo</taxon>
    </lineage>
</organism>
<reference evidence="1 2" key="1">
    <citation type="submission" date="2018-07" db="EMBL/GenBank/DDBJ databases">
        <title>A high quality draft genome assembly of the barn swallow (H. rustica rustica).</title>
        <authorList>
            <person name="Formenti G."/>
            <person name="Chiara M."/>
            <person name="Poveda L."/>
            <person name="Francoijs K.-J."/>
            <person name="Bonisoli-Alquati A."/>
            <person name="Canova L."/>
            <person name="Gianfranceschi L."/>
            <person name="Horner D.S."/>
            <person name="Saino N."/>
        </authorList>
    </citation>
    <scope>NUCLEOTIDE SEQUENCE [LARGE SCALE GENOMIC DNA]</scope>
    <source>
        <strain evidence="1">Chelidonia</strain>
        <tissue evidence="1">Blood</tissue>
    </source>
</reference>
<dbReference type="Proteomes" id="UP000269221">
    <property type="component" value="Unassembled WGS sequence"/>
</dbReference>
<evidence type="ECO:0008006" key="3">
    <source>
        <dbReference type="Google" id="ProtNLM"/>
    </source>
</evidence>
<comment type="caution">
    <text evidence="1">The sequence shown here is derived from an EMBL/GenBank/DDBJ whole genome shotgun (WGS) entry which is preliminary data.</text>
</comment>
<protein>
    <recommendedName>
        <fullName evidence="3">Keratin</fullName>
    </recommendedName>
</protein>
<evidence type="ECO:0000313" key="2">
    <source>
        <dbReference type="Proteomes" id="UP000269221"/>
    </source>
</evidence>
<accession>A0A3M0KNF4</accession>
<evidence type="ECO:0000313" key="1">
    <source>
        <dbReference type="EMBL" id="RMC14636.1"/>
    </source>
</evidence>
<gene>
    <name evidence="1" type="ORF">DUI87_06808</name>
</gene>
<dbReference type="EMBL" id="QRBI01000104">
    <property type="protein sequence ID" value="RMC14636.1"/>
    <property type="molecule type" value="Genomic_DNA"/>
</dbReference>
<proteinExistence type="predicted"/>
<keyword evidence="2" id="KW-1185">Reference proteome</keyword>
<name>A0A3M0KNF4_HIRRU</name>